<dbReference type="Proteomes" id="UP000235220">
    <property type="component" value="Chromosome 5"/>
</dbReference>
<dbReference type="Gramene" id="Jr05_14230_p1">
    <property type="protein sequence ID" value="cds.Jr05_14230_p1"/>
    <property type="gene ID" value="Jr05_14230"/>
</dbReference>
<evidence type="ECO:0000313" key="2">
    <source>
        <dbReference type="RefSeq" id="XP_018809523.1"/>
    </source>
</evidence>
<reference evidence="2" key="1">
    <citation type="submission" date="2025-08" db="UniProtKB">
        <authorList>
            <consortium name="RefSeq"/>
        </authorList>
    </citation>
    <scope>IDENTIFICATION</scope>
    <source>
        <tissue evidence="2">Leaves</tissue>
    </source>
</reference>
<dbReference type="GO" id="GO:0003676">
    <property type="term" value="F:nucleic acid binding"/>
    <property type="evidence" value="ECO:0007669"/>
    <property type="project" value="InterPro"/>
</dbReference>
<accession>A0A2I4DQU8</accession>
<dbReference type="GeneID" id="108982568"/>
<dbReference type="RefSeq" id="XP_018809523.1">
    <property type="nucleotide sequence ID" value="XM_018953978.1"/>
</dbReference>
<protein>
    <submittedName>
        <fullName evidence="2">Uncharacterized protein LOC108982568</fullName>
    </submittedName>
</protein>
<dbReference type="Pfam" id="PF13456">
    <property type="entry name" value="RVT_3"/>
    <property type="match status" value="1"/>
</dbReference>
<evidence type="ECO:0000313" key="1">
    <source>
        <dbReference type="Proteomes" id="UP000235220"/>
    </source>
</evidence>
<dbReference type="PROSITE" id="PS50879">
    <property type="entry name" value="RNASE_H_1"/>
    <property type="match status" value="1"/>
</dbReference>
<dbReference type="PANTHER" id="PTHR47723">
    <property type="entry name" value="OS05G0353850 PROTEIN"/>
    <property type="match status" value="1"/>
</dbReference>
<dbReference type="Gene3D" id="3.30.420.10">
    <property type="entry name" value="Ribonuclease H-like superfamily/Ribonuclease H"/>
    <property type="match status" value="1"/>
</dbReference>
<dbReference type="CDD" id="cd06222">
    <property type="entry name" value="RNase_H_like"/>
    <property type="match status" value="1"/>
</dbReference>
<name>A0A2I4DQU8_JUGRE</name>
<keyword evidence="1" id="KW-1185">Reference proteome</keyword>
<dbReference type="SUPFAM" id="SSF53098">
    <property type="entry name" value="Ribonuclease H-like"/>
    <property type="match status" value="1"/>
</dbReference>
<dbReference type="AlphaFoldDB" id="A0A2I4DQU8"/>
<dbReference type="InterPro" id="IPR044730">
    <property type="entry name" value="RNase_H-like_dom_plant"/>
</dbReference>
<organism evidence="1 2">
    <name type="scientific">Juglans regia</name>
    <name type="common">English walnut</name>
    <dbReference type="NCBI Taxonomy" id="51240"/>
    <lineage>
        <taxon>Eukaryota</taxon>
        <taxon>Viridiplantae</taxon>
        <taxon>Streptophyta</taxon>
        <taxon>Embryophyta</taxon>
        <taxon>Tracheophyta</taxon>
        <taxon>Spermatophyta</taxon>
        <taxon>Magnoliopsida</taxon>
        <taxon>eudicotyledons</taxon>
        <taxon>Gunneridae</taxon>
        <taxon>Pentapetalae</taxon>
        <taxon>rosids</taxon>
        <taxon>fabids</taxon>
        <taxon>Fagales</taxon>
        <taxon>Juglandaceae</taxon>
        <taxon>Juglans</taxon>
    </lineage>
</organism>
<dbReference type="InterPro" id="IPR002156">
    <property type="entry name" value="RNaseH_domain"/>
</dbReference>
<proteinExistence type="predicted"/>
<dbReference type="KEGG" id="jre:108982568"/>
<gene>
    <name evidence="2" type="primary">LOC108982568</name>
</gene>
<dbReference type="InterPro" id="IPR012337">
    <property type="entry name" value="RNaseH-like_sf"/>
</dbReference>
<dbReference type="InterPro" id="IPR053151">
    <property type="entry name" value="RNase_H-like"/>
</dbReference>
<dbReference type="OrthoDB" id="1752172at2759"/>
<dbReference type="InterPro" id="IPR036397">
    <property type="entry name" value="RNaseH_sf"/>
</dbReference>
<sequence>MQNEKGILQFVFAASTGMGSNNKAELMALLLGLRKCKELGFSNVVVEMDSLLVITLLRAGRCSLWYLDDFWEEIQSLILVLNIQILHVFREANAAADYLARLGGSGCN</sequence>
<dbReference type="GO" id="GO:0004523">
    <property type="term" value="F:RNA-DNA hybrid ribonuclease activity"/>
    <property type="evidence" value="ECO:0007669"/>
    <property type="project" value="InterPro"/>
</dbReference>
<dbReference type="PANTHER" id="PTHR47723:SF19">
    <property type="entry name" value="POLYNUCLEOTIDYL TRANSFERASE, RIBONUCLEASE H-LIKE SUPERFAMILY PROTEIN"/>
    <property type="match status" value="1"/>
</dbReference>